<dbReference type="AlphaFoldDB" id="A0A829YCR6"/>
<accession>A0A829YCR6</accession>
<sequence length="127" mass="14366">MADESRFPHDDQPAVESDEHAAERLATPEQWAAMTFAPVLIDLNKFGAAWEQARGVVARTAIELLRLDDRALTSHFMAQDAPLMEPMETYRALQDEVEYLKTHMEALETASTRMLCVASRCVERRSS</sequence>
<dbReference type="EMBL" id="BLJN01000003">
    <property type="protein sequence ID" value="GFE81060.1"/>
    <property type="molecule type" value="Genomic_DNA"/>
</dbReference>
<comment type="caution">
    <text evidence="2">The sequence shown here is derived from an EMBL/GenBank/DDBJ whole genome shotgun (WGS) entry which is preliminary data.</text>
</comment>
<gene>
    <name evidence="2" type="ORF">GCM10011487_30600</name>
</gene>
<dbReference type="RefSeq" id="WP_161812760.1">
    <property type="nucleotide sequence ID" value="NZ_BLJN01000003.1"/>
</dbReference>
<feature type="region of interest" description="Disordered" evidence="1">
    <location>
        <begin position="1"/>
        <end position="24"/>
    </location>
</feature>
<reference evidence="3" key="1">
    <citation type="submission" date="2020-01" db="EMBL/GenBank/DDBJ databases">
        <title>'Steroidobacter agaridevorans' sp. nov., agar-degrading bacteria isolated from rhizosphere soils.</title>
        <authorList>
            <person name="Ikenaga M."/>
            <person name="Kataoka M."/>
            <person name="Murouchi A."/>
            <person name="Katsuragi S."/>
            <person name="Sakai M."/>
        </authorList>
    </citation>
    <scope>NUCLEOTIDE SEQUENCE [LARGE SCALE GENOMIC DNA]</scope>
    <source>
        <strain evidence="3">YU21-B</strain>
    </source>
</reference>
<organism evidence="2 3">
    <name type="scientific">Steroidobacter agaridevorans</name>
    <dbReference type="NCBI Taxonomy" id="2695856"/>
    <lineage>
        <taxon>Bacteria</taxon>
        <taxon>Pseudomonadati</taxon>
        <taxon>Pseudomonadota</taxon>
        <taxon>Gammaproteobacteria</taxon>
        <taxon>Steroidobacterales</taxon>
        <taxon>Steroidobacteraceae</taxon>
        <taxon>Steroidobacter</taxon>
    </lineage>
</organism>
<keyword evidence="3" id="KW-1185">Reference proteome</keyword>
<proteinExistence type="predicted"/>
<evidence type="ECO:0000256" key="1">
    <source>
        <dbReference type="SAM" id="MobiDB-lite"/>
    </source>
</evidence>
<feature type="compositionally biased region" description="Basic and acidic residues" evidence="1">
    <location>
        <begin position="1"/>
        <end position="23"/>
    </location>
</feature>
<evidence type="ECO:0000313" key="2">
    <source>
        <dbReference type="EMBL" id="GFE81060.1"/>
    </source>
</evidence>
<protein>
    <submittedName>
        <fullName evidence="2">Uncharacterized protein</fullName>
    </submittedName>
</protein>
<name>A0A829YCR6_9GAMM</name>
<dbReference type="Proteomes" id="UP000445000">
    <property type="component" value="Unassembled WGS sequence"/>
</dbReference>
<evidence type="ECO:0000313" key="3">
    <source>
        <dbReference type="Proteomes" id="UP000445000"/>
    </source>
</evidence>